<sequence>MIPTNVDQALLREHAYLNSNDLNVVLDPAVFSNNDGFKSIKDHGLGFFNYYLALDSDIYDASTLDMLRAHIYDKFNIYLGLFLVLMIFWGYNVVNGLGGLNGMFKKRRWNRFGDSGIEYHHVKV</sequence>
<feature type="transmembrane region" description="Helical" evidence="1">
    <location>
        <begin position="75"/>
        <end position="98"/>
    </location>
</feature>
<comment type="caution">
    <text evidence="2">The sequence shown here is derived from an EMBL/GenBank/DDBJ whole genome shotgun (WGS) entry which is preliminary data.</text>
</comment>
<organism evidence="2 3">
    <name type="scientific">Maudiozyma barnettii</name>
    <dbReference type="NCBI Taxonomy" id="61262"/>
    <lineage>
        <taxon>Eukaryota</taxon>
        <taxon>Fungi</taxon>
        <taxon>Dikarya</taxon>
        <taxon>Ascomycota</taxon>
        <taxon>Saccharomycotina</taxon>
        <taxon>Saccharomycetes</taxon>
        <taxon>Saccharomycetales</taxon>
        <taxon>Saccharomycetaceae</taxon>
        <taxon>Maudiozyma</taxon>
    </lineage>
</organism>
<evidence type="ECO:0000313" key="2">
    <source>
        <dbReference type="EMBL" id="CAB4253305.1"/>
    </source>
</evidence>
<keyword evidence="1" id="KW-0812">Transmembrane</keyword>
<keyword evidence="1" id="KW-0472">Membrane</keyword>
<keyword evidence="1" id="KW-1133">Transmembrane helix</keyword>
<gene>
    <name evidence="2" type="ORF">KABA2_02S16412</name>
</gene>
<dbReference type="AlphaFoldDB" id="A0A8H2VE97"/>
<dbReference type="GeneID" id="64856462"/>
<evidence type="ECO:0000313" key="3">
    <source>
        <dbReference type="Proteomes" id="UP000644660"/>
    </source>
</evidence>
<accession>A0A8H2VE97</accession>
<evidence type="ECO:0000256" key="1">
    <source>
        <dbReference type="SAM" id="Phobius"/>
    </source>
</evidence>
<protein>
    <submittedName>
        <fullName evidence="2">Uncharacterized protein</fullName>
    </submittedName>
</protein>
<dbReference type="EMBL" id="CAEFZW010000002">
    <property type="protein sequence ID" value="CAB4253305.1"/>
    <property type="molecule type" value="Genomic_DNA"/>
</dbReference>
<name>A0A8H2VE97_9SACH</name>
<keyword evidence="3" id="KW-1185">Reference proteome</keyword>
<dbReference type="RefSeq" id="XP_041405343.1">
    <property type="nucleotide sequence ID" value="XM_041549409.1"/>
</dbReference>
<dbReference type="Proteomes" id="UP000644660">
    <property type="component" value="Unassembled WGS sequence"/>
</dbReference>
<proteinExistence type="predicted"/>
<dbReference type="OrthoDB" id="4067115at2759"/>
<reference evidence="2 3" key="1">
    <citation type="submission" date="2020-05" db="EMBL/GenBank/DDBJ databases">
        <authorList>
            <person name="Casaregola S."/>
            <person name="Devillers H."/>
            <person name="Grondin C."/>
        </authorList>
    </citation>
    <scope>NUCLEOTIDE SEQUENCE [LARGE SCALE GENOMIC DNA]</scope>
    <source>
        <strain evidence="2 3">CLIB 1767</strain>
    </source>
</reference>